<feature type="domain" description="PAS" evidence="2">
    <location>
        <begin position="10"/>
        <end position="83"/>
    </location>
</feature>
<feature type="domain" description="PAS" evidence="2">
    <location>
        <begin position="507"/>
        <end position="562"/>
    </location>
</feature>
<dbReference type="SMART" id="SM00091">
    <property type="entry name" value="PAS"/>
    <property type="match status" value="5"/>
</dbReference>
<evidence type="ECO:0000256" key="1">
    <source>
        <dbReference type="SAM" id="Coils"/>
    </source>
</evidence>
<evidence type="ECO:0000259" key="4">
    <source>
        <dbReference type="PROSITE" id="PS51832"/>
    </source>
</evidence>
<dbReference type="Gene3D" id="3.30.450.40">
    <property type="match status" value="1"/>
</dbReference>
<feature type="domain" description="PAS" evidence="2">
    <location>
        <begin position="257"/>
        <end position="326"/>
    </location>
</feature>
<evidence type="ECO:0000259" key="3">
    <source>
        <dbReference type="PROSITE" id="PS50113"/>
    </source>
</evidence>
<dbReference type="RefSeq" id="WP_268237807.1">
    <property type="nucleotide sequence ID" value="NZ_BMOM01000026.1"/>
</dbReference>
<dbReference type="InterPro" id="IPR052020">
    <property type="entry name" value="Cyclic_di-GMP/3'3'-cGAMP_PDE"/>
</dbReference>
<dbReference type="Pfam" id="PF01590">
    <property type="entry name" value="GAF"/>
    <property type="match status" value="1"/>
</dbReference>
<dbReference type="EMBL" id="BMOM01000026">
    <property type="protein sequence ID" value="GGM17024.1"/>
    <property type="molecule type" value="Genomic_DNA"/>
</dbReference>
<dbReference type="PROSITE" id="PS50113">
    <property type="entry name" value="PAC"/>
    <property type="match status" value="2"/>
</dbReference>
<dbReference type="InterPro" id="IPR013656">
    <property type="entry name" value="PAS_4"/>
</dbReference>
<dbReference type="SMART" id="SM00086">
    <property type="entry name" value="PAC"/>
    <property type="match status" value="4"/>
</dbReference>
<dbReference type="InterPro" id="IPR000014">
    <property type="entry name" value="PAS"/>
</dbReference>
<dbReference type="PANTHER" id="PTHR45228:SF1">
    <property type="entry name" value="CYCLIC DI-GMP PHOSPHODIESTERASE TM_0186"/>
    <property type="match status" value="1"/>
</dbReference>
<name>A0ABQ2GYD3_9DEIO</name>
<dbReference type="InterPro" id="IPR006675">
    <property type="entry name" value="HDIG_dom"/>
</dbReference>
<dbReference type="Gene3D" id="3.30.450.20">
    <property type="entry name" value="PAS domain"/>
    <property type="match status" value="5"/>
</dbReference>
<dbReference type="SUPFAM" id="SSF109604">
    <property type="entry name" value="HD-domain/PDEase-like"/>
    <property type="match status" value="1"/>
</dbReference>
<dbReference type="InterPro" id="IPR029016">
    <property type="entry name" value="GAF-like_dom_sf"/>
</dbReference>
<evidence type="ECO:0000313" key="5">
    <source>
        <dbReference type="EMBL" id="GGM17024.1"/>
    </source>
</evidence>
<dbReference type="InterPro" id="IPR035965">
    <property type="entry name" value="PAS-like_dom_sf"/>
</dbReference>
<dbReference type="PROSITE" id="PS50112">
    <property type="entry name" value="PAS"/>
    <property type="match status" value="4"/>
</dbReference>
<dbReference type="SMART" id="SM00065">
    <property type="entry name" value="GAF"/>
    <property type="match status" value="1"/>
</dbReference>
<feature type="domain" description="PAC" evidence="3">
    <location>
        <begin position="578"/>
        <end position="632"/>
    </location>
</feature>
<evidence type="ECO:0000259" key="2">
    <source>
        <dbReference type="PROSITE" id="PS50112"/>
    </source>
</evidence>
<dbReference type="SUPFAM" id="SSF55785">
    <property type="entry name" value="PYP-like sensor domain (PAS domain)"/>
    <property type="match status" value="5"/>
</dbReference>
<dbReference type="InterPro" id="IPR013767">
    <property type="entry name" value="PAS_fold"/>
</dbReference>
<proteinExistence type="predicted"/>
<keyword evidence="6" id="KW-1185">Reference proteome</keyword>
<dbReference type="Proteomes" id="UP000661918">
    <property type="component" value="Unassembled WGS sequence"/>
</dbReference>
<dbReference type="CDD" id="cd00130">
    <property type="entry name" value="PAS"/>
    <property type="match status" value="5"/>
</dbReference>
<dbReference type="InterPro" id="IPR003607">
    <property type="entry name" value="HD/PDEase_dom"/>
</dbReference>
<dbReference type="SUPFAM" id="SSF55781">
    <property type="entry name" value="GAF domain-like"/>
    <property type="match status" value="1"/>
</dbReference>
<dbReference type="InterPro" id="IPR037522">
    <property type="entry name" value="HD_GYP_dom"/>
</dbReference>
<dbReference type="InterPro" id="IPR003018">
    <property type="entry name" value="GAF"/>
</dbReference>
<feature type="domain" description="HD-GYP" evidence="4">
    <location>
        <begin position="813"/>
        <end position="999"/>
    </location>
</feature>
<dbReference type="Pfam" id="PF13426">
    <property type="entry name" value="PAS_9"/>
    <property type="match status" value="1"/>
</dbReference>
<gene>
    <name evidence="5" type="ORF">GCM10010841_26620</name>
</gene>
<dbReference type="InterPro" id="IPR001610">
    <property type="entry name" value="PAC"/>
</dbReference>
<protein>
    <recommendedName>
        <fullName evidence="7">PAS domain S-box protein</fullName>
    </recommendedName>
</protein>
<keyword evidence="1" id="KW-0175">Coiled coil</keyword>
<dbReference type="NCBIfam" id="TIGR00229">
    <property type="entry name" value="sensory_box"/>
    <property type="match status" value="4"/>
</dbReference>
<dbReference type="Pfam" id="PF08448">
    <property type="entry name" value="PAS_4"/>
    <property type="match status" value="2"/>
</dbReference>
<feature type="coiled-coil region" evidence="1">
    <location>
        <begin position="372"/>
        <end position="399"/>
    </location>
</feature>
<dbReference type="Pfam" id="PF13487">
    <property type="entry name" value="HD_5"/>
    <property type="match status" value="1"/>
</dbReference>
<dbReference type="Gene3D" id="1.10.3210.10">
    <property type="entry name" value="Hypothetical protein af1432"/>
    <property type="match status" value="1"/>
</dbReference>
<sequence length="999" mass="111323">MPPIPTTVSELQLLGQVLSTCTVGTVIADMRQPGHPIVYANAAFEHLSGYAAAEIVGHNCRLLQGHDRDQPAAQEIRQAIAQERSATVTLRNYRKDGTLFYNELTLSPIRDAAGTLTHYLGLHHDVTVREEVQRQQRQLQQHLGSTLARVTDGVVSFDDDWNLTYLNPAAAALSAQTPQEFDGWTLPATFGDHPHHRPIGRALQRARATGTVQHEVSFAAEVGRWLEATVYPAEDGISLLIRDVTQQREQETELWEGEERFEKVFQACPIGIIVTRLGDGSYLDANPEFLRQSGYAWEEVIGRTSGDLHFWSDPAEFEEVRQILRQQGSVRNREMQFRAKSTQLRTTVTSIVPVTIGGEACVVSLVQDVTREKEARELLEKSEERYRKLTTELQRTLDLSLDLIATIGPDGRFASINAVSEQMLGYTPDELIGRAYIDFVHLDDHAVTAAEDASITGGQPTTVFQNRYVHKDGHTVWLEWAAVVMPCDPLMYCVARDITQRRIAEEDQAFLASIVEASHNAIIGINLDGTIRSWNPGAEHLYGHAAADVIGRRTDFLVPAEHRQQEADIFGRVCRGERIKPFEVVNFTKGGRELTMIVTISAVLNTCGAVVGVARISRDITARHHAEQEVQVLNEDLRRQVQHITGLREIDQAIAAGGDLGAILGLILENICHQLGADAATALMRDPQTQGLQYIATCGLHAAPLQGLAEKLDHELAGRVVVTRQPLIVPALQTATLTPEWHDLRRFEGVTWYYAAPLIAKGRVLGVIEVLRQRSFEPSAAWLETVDTLVGQAAIAVENAQLLKELEQRNVELRLAYDETIEGWARALDLRDKETEGHSRRVTEMTLELCHVLGFTPEELVNVRRGALLHDIGKMGIPDAILLKPGKLSSEEWARMKRHPGYAVDLLSPIEFLLPALDIPQYHHEKWDGSGYPHGRAGDEIPLAARAFAVVDVYDALTSDRPYRRAWTREATIAHIQHHSGSHFDPKVVKSFVRMLLPE</sequence>
<dbReference type="SMART" id="SM00471">
    <property type="entry name" value="HDc"/>
    <property type="match status" value="1"/>
</dbReference>
<dbReference type="Pfam" id="PF00989">
    <property type="entry name" value="PAS"/>
    <property type="match status" value="1"/>
</dbReference>
<dbReference type="NCBIfam" id="TIGR00277">
    <property type="entry name" value="HDIG"/>
    <property type="match status" value="1"/>
</dbReference>
<feature type="domain" description="PAS" evidence="2">
    <location>
        <begin position="389"/>
        <end position="445"/>
    </location>
</feature>
<feature type="domain" description="PAC" evidence="3">
    <location>
        <begin position="86"/>
        <end position="138"/>
    </location>
</feature>
<dbReference type="CDD" id="cd00077">
    <property type="entry name" value="HDc"/>
    <property type="match status" value="1"/>
</dbReference>
<dbReference type="InterPro" id="IPR013655">
    <property type="entry name" value="PAS_fold_3"/>
</dbReference>
<organism evidence="5 6">
    <name type="scientific">Deinococcus aerophilus</name>
    <dbReference type="NCBI Taxonomy" id="522488"/>
    <lineage>
        <taxon>Bacteria</taxon>
        <taxon>Thermotogati</taxon>
        <taxon>Deinococcota</taxon>
        <taxon>Deinococci</taxon>
        <taxon>Deinococcales</taxon>
        <taxon>Deinococcaceae</taxon>
        <taxon>Deinococcus</taxon>
    </lineage>
</organism>
<evidence type="ECO:0000313" key="6">
    <source>
        <dbReference type="Proteomes" id="UP000661918"/>
    </source>
</evidence>
<accession>A0ABQ2GYD3</accession>
<dbReference type="Pfam" id="PF08447">
    <property type="entry name" value="PAS_3"/>
    <property type="match status" value="1"/>
</dbReference>
<dbReference type="InterPro" id="IPR000700">
    <property type="entry name" value="PAS-assoc_C"/>
</dbReference>
<comment type="caution">
    <text evidence="5">The sequence shown here is derived from an EMBL/GenBank/DDBJ whole genome shotgun (WGS) entry which is preliminary data.</text>
</comment>
<reference evidence="6" key="1">
    <citation type="journal article" date="2019" name="Int. J. Syst. Evol. Microbiol.">
        <title>The Global Catalogue of Microorganisms (GCM) 10K type strain sequencing project: providing services to taxonomists for standard genome sequencing and annotation.</title>
        <authorList>
            <consortium name="The Broad Institute Genomics Platform"/>
            <consortium name="The Broad Institute Genome Sequencing Center for Infectious Disease"/>
            <person name="Wu L."/>
            <person name="Ma J."/>
        </authorList>
    </citation>
    <scope>NUCLEOTIDE SEQUENCE [LARGE SCALE GENOMIC DNA]</scope>
    <source>
        <strain evidence="6">JCM 15443</strain>
    </source>
</reference>
<dbReference type="PANTHER" id="PTHR45228">
    <property type="entry name" value="CYCLIC DI-GMP PHOSPHODIESTERASE TM_0186-RELATED"/>
    <property type="match status" value="1"/>
</dbReference>
<dbReference type="PROSITE" id="PS51832">
    <property type="entry name" value="HD_GYP"/>
    <property type="match status" value="1"/>
</dbReference>
<evidence type="ECO:0008006" key="7">
    <source>
        <dbReference type="Google" id="ProtNLM"/>
    </source>
</evidence>